<organism evidence="1 2">
    <name type="scientific">Methylocystis echinoides</name>
    <dbReference type="NCBI Taxonomy" id="29468"/>
    <lineage>
        <taxon>Bacteria</taxon>
        <taxon>Pseudomonadati</taxon>
        <taxon>Pseudomonadota</taxon>
        <taxon>Alphaproteobacteria</taxon>
        <taxon>Hyphomicrobiales</taxon>
        <taxon>Methylocystaceae</taxon>
        <taxon>Methylocystis</taxon>
    </lineage>
</organism>
<name>A0A9W6GXX1_9HYPH</name>
<accession>A0A9W6GXX1</accession>
<dbReference type="Pfam" id="PF04832">
    <property type="entry name" value="SOUL"/>
    <property type="match status" value="1"/>
</dbReference>
<dbReference type="InterPro" id="IPR011256">
    <property type="entry name" value="Reg_factor_effector_dom_sf"/>
</dbReference>
<dbReference type="EMBL" id="BSEC01000001">
    <property type="protein sequence ID" value="GLI94900.1"/>
    <property type="molecule type" value="Genomic_DNA"/>
</dbReference>
<evidence type="ECO:0000313" key="2">
    <source>
        <dbReference type="Proteomes" id="UP001144323"/>
    </source>
</evidence>
<proteinExistence type="predicted"/>
<comment type="caution">
    <text evidence="1">The sequence shown here is derived from an EMBL/GenBank/DDBJ whole genome shotgun (WGS) entry which is preliminary data.</text>
</comment>
<protein>
    <submittedName>
        <fullName evidence="1">Heme-binding protein</fullName>
    </submittedName>
</protein>
<reference evidence="1" key="1">
    <citation type="journal article" date="2023" name="Int. J. Syst. Evol. Microbiol.">
        <title>Methylocystis iwaonis sp. nov., a type II methane-oxidizing bacterium from surface soil of a rice paddy field in Japan, and emended description of the genus Methylocystis (ex Whittenbury et al. 1970) Bowman et al. 1993.</title>
        <authorList>
            <person name="Kaise H."/>
            <person name="Sawadogo J.B."/>
            <person name="Alam M.S."/>
            <person name="Ueno C."/>
            <person name="Dianou D."/>
            <person name="Shinjo R."/>
            <person name="Asakawa S."/>
        </authorList>
    </citation>
    <scope>NUCLEOTIDE SEQUENCE</scope>
    <source>
        <strain evidence="1">LMG27198</strain>
    </source>
</reference>
<dbReference type="SUPFAM" id="SSF55136">
    <property type="entry name" value="Probable bacterial effector-binding domain"/>
    <property type="match status" value="1"/>
</dbReference>
<dbReference type="PANTHER" id="PTHR11220">
    <property type="entry name" value="HEME-BINDING PROTEIN-RELATED"/>
    <property type="match status" value="1"/>
</dbReference>
<sequence>MGGMMKSKWRYVLIAMLAVVVLGGGLAGTIMSLVEQPAYTVVQSYDDVEVRDYPAMIVAEVEVAGERKPAINAGFRLIADYIFGNNAPATKIPMTAPVTQQAGEEIAMTAPVSQQSVGELWTVRFVMPSRYSLEALPKPNNPSVKLVPLPAERFAAIRFSGLADDEALARYKQRLLKRISEERLAAEGEAIMAFYNPPWTLPFLRRNEIMVKLKQGK</sequence>
<dbReference type="Proteomes" id="UP001144323">
    <property type="component" value="Unassembled WGS sequence"/>
</dbReference>
<dbReference type="RefSeq" id="WP_281805180.1">
    <property type="nucleotide sequence ID" value="NZ_BSEC01000001.1"/>
</dbReference>
<dbReference type="Gene3D" id="3.20.80.10">
    <property type="entry name" value="Regulatory factor, effector binding domain"/>
    <property type="match status" value="1"/>
</dbReference>
<keyword evidence="2" id="KW-1185">Reference proteome</keyword>
<evidence type="ECO:0000313" key="1">
    <source>
        <dbReference type="EMBL" id="GLI94900.1"/>
    </source>
</evidence>
<gene>
    <name evidence="1" type="ORF">LMG27198_38920</name>
</gene>
<dbReference type="PANTHER" id="PTHR11220:SF58">
    <property type="entry name" value="SOUL HEME-BINDING FAMILY PROTEIN"/>
    <property type="match status" value="1"/>
</dbReference>
<dbReference type="InterPro" id="IPR006917">
    <property type="entry name" value="SOUL_heme-bd"/>
</dbReference>
<dbReference type="AlphaFoldDB" id="A0A9W6GXX1"/>